<evidence type="ECO:0000256" key="7">
    <source>
        <dbReference type="ARBA" id="ARBA00023242"/>
    </source>
</evidence>
<feature type="compositionally biased region" description="Polar residues" evidence="8">
    <location>
        <begin position="1"/>
        <end position="12"/>
    </location>
</feature>
<feature type="compositionally biased region" description="Basic residues" evidence="8">
    <location>
        <begin position="374"/>
        <end position="391"/>
    </location>
</feature>
<name>A0A3M7A623_HORWE</name>
<organism evidence="10 12">
    <name type="scientific">Hortaea werneckii</name>
    <name type="common">Black yeast</name>
    <name type="synonym">Cladosporium werneckii</name>
    <dbReference type="NCBI Taxonomy" id="91943"/>
    <lineage>
        <taxon>Eukaryota</taxon>
        <taxon>Fungi</taxon>
        <taxon>Dikarya</taxon>
        <taxon>Ascomycota</taxon>
        <taxon>Pezizomycotina</taxon>
        <taxon>Dothideomycetes</taxon>
        <taxon>Dothideomycetidae</taxon>
        <taxon>Mycosphaerellales</taxon>
        <taxon>Teratosphaeriaceae</taxon>
        <taxon>Hortaea</taxon>
    </lineage>
</organism>
<dbReference type="PROSITE" id="PS00036">
    <property type="entry name" value="BZIP_BASIC"/>
    <property type="match status" value="1"/>
</dbReference>
<evidence type="ECO:0000259" key="9">
    <source>
        <dbReference type="PROSITE" id="PS00036"/>
    </source>
</evidence>
<dbReference type="InterPro" id="IPR004827">
    <property type="entry name" value="bZIP"/>
</dbReference>
<sequence length="411" mass="45804">METLSYLSTPAMNTHDHRRDSTMTSDQFLKMEDLHSSASPSPSFDPQDASPAADASQASPAPVIVQSKPAKKRKSWGQELPEPKTHLPPRKRAKTDDEKEQRRIERIKRNRAAAHNSRERKRQETETLAVALARANAELEAYRRLHGPLPANIQLPDVQLSSDMVDTPAPSLVESHGTAEAAPSPSSPATHMFHLHHQDQHIKQEPLDHHPFPSTIPPAFENSHLDSKPTLSPLDQTQHSAAMLCDLQCRSSLASSINNTRSRIQPQRTSTSPSSFWAALFLHLMTLQIQTCYKTLLVGIWSLSPSRMARMMQASTRRLTSRSMTSSMTTPLLLRSTAMAQRNAATSRLARQGALAALQRSSTDDVFRARAKTVRRDAKYHHRSRQRKALKRGPTQHNNDVVKSHDGNAGV</sequence>
<dbReference type="AlphaFoldDB" id="A0A3M7A623"/>
<feature type="region of interest" description="Disordered" evidence="8">
    <location>
        <begin position="374"/>
        <end position="411"/>
    </location>
</feature>
<gene>
    <name evidence="11" type="ORF">D0866_02331</name>
    <name evidence="10" type="ORF">D0867_02308</name>
</gene>
<dbReference type="PANTHER" id="PTHR46714">
    <property type="entry name" value="TRANSCRIPTIONAL ACTIVATOR HAC1"/>
    <property type="match status" value="1"/>
</dbReference>
<feature type="compositionally biased region" description="Basic and acidic residues" evidence="8">
    <location>
        <begin position="400"/>
        <end position="411"/>
    </location>
</feature>
<dbReference type="GO" id="GO:0005634">
    <property type="term" value="C:nucleus"/>
    <property type="evidence" value="ECO:0007669"/>
    <property type="project" value="UniProtKB-SubCell"/>
</dbReference>
<dbReference type="Proteomes" id="UP000271337">
    <property type="component" value="Unassembled WGS sequence"/>
</dbReference>
<keyword evidence="6" id="KW-0834">Unfolded protein response</keyword>
<evidence type="ECO:0000256" key="2">
    <source>
        <dbReference type="ARBA" id="ARBA00007163"/>
    </source>
</evidence>
<dbReference type="EMBL" id="QWIM01000151">
    <property type="protein sequence ID" value="RMY38832.1"/>
    <property type="molecule type" value="Genomic_DNA"/>
</dbReference>
<reference evidence="12 13" key="1">
    <citation type="journal article" date="2018" name="BMC Genomics">
        <title>Genomic evidence for intraspecific hybridization in a clonal and extremely halotolerant yeast.</title>
        <authorList>
            <person name="Gostincar C."/>
            <person name="Stajich J.E."/>
            <person name="Zupancic J."/>
            <person name="Zalar P."/>
            <person name="Gunde-Cimerman N."/>
        </authorList>
    </citation>
    <scope>NUCLEOTIDE SEQUENCE [LARGE SCALE GENOMIC DNA]</scope>
    <source>
        <strain evidence="11 13">EXF-6651</strain>
        <strain evidence="10 12">EXF-6669</strain>
    </source>
</reference>
<keyword evidence="5" id="KW-0804">Transcription</keyword>
<keyword evidence="7" id="KW-0539">Nucleus</keyword>
<dbReference type="SMART" id="SM00338">
    <property type="entry name" value="BRLZ"/>
    <property type="match status" value="1"/>
</dbReference>
<evidence type="ECO:0000256" key="3">
    <source>
        <dbReference type="ARBA" id="ARBA00023015"/>
    </source>
</evidence>
<feature type="region of interest" description="Disordered" evidence="8">
    <location>
        <begin position="168"/>
        <end position="189"/>
    </location>
</feature>
<dbReference type="PANTHER" id="PTHR46714:SF6">
    <property type="entry name" value="TRANSCRIPTIONAL ACTIVATOR HAC1"/>
    <property type="match status" value="1"/>
</dbReference>
<dbReference type="OrthoDB" id="674948at2759"/>
<evidence type="ECO:0000256" key="4">
    <source>
        <dbReference type="ARBA" id="ARBA00023125"/>
    </source>
</evidence>
<dbReference type="GO" id="GO:0006986">
    <property type="term" value="P:response to unfolded protein"/>
    <property type="evidence" value="ECO:0007669"/>
    <property type="project" value="UniProtKB-KW"/>
</dbReference>
<accession>A0A3M7A623</accession>
<evidence type="ECO:0000313" key="11">
    <source>
        <dbReference type="EMBL" id="RMY38832.1"/>
    </source>
</evidence>
<evidence type="ECO:0000313" key="13">
    <source>
        <dbReference type="Proteomes" id="UP000276864"/>
    </source>
</evidence>
<evidence type="ECO:0000313" key="12">
    <source>
        <dbReference type="Proteomes" id="UP000271337"/>
    </source>
</evidence>
<feature type="compositionally biased region" description="Low complexity" evidence="8">
    <location>
        <begin position="36"/>
        <end position="62"/>
    </location>
</feature>
<proteinExistence type="inferred from homology"/>
<protein>
    <recommendedName>
        <fullName evidence="9">BZIP domain-containing protein</fullName>
    </recommendedName>
</protein>
<evidence type="ECO:0000256" key="5">
    <source>
        <dbReference type="ARBA" id="ARBA00023163"/>
    </source>
</evidence>
<comment type="similarity">
    <text evidence="2">Belongs to the bZIP family.</text>
</comment>
<dbReference type="EMBL" id="QWIL01000150">
    <property type="protein sequence ID" value="RMY23046.1"/>
    <property type="molecule type" value="Genomic_DNA"/>
</dbReference>
<dbReference type="Proteomes" id="UP000276864">
    <property type="component" value="Unassembled WGS sequence"/>
</dbReference>
<keyword evidence="3" id="KW-0805">Transcription regulation</keyword>
<dbReference type="InterPro" id="IPR046347">
    <property type="entry name" value="bZIP_sf"/>
</dbReference>
<evidence type="ECO:0000313" key="10">
    <source>
        <dbReference type="EMBL" id="RMY23046.1"/>
    </source>
</evidence>
<dbReference type="GO" id="GO:0000981">
    <property type="term" value="F:DNA-binding transcription factor activity, RNA polymerase II-specific"/>
    <property type="evidence" value="ECO:0007669"/>
    <property type="project" value="InterPro"/>
</dbReference>
<comment type="subcellular location">
    <subcellularLocation>
        <location evidence="1">Nucleus</location>
    </subcellularLocation>
</comment>
<dbReference type="GO" id="GO:0003677">
    <property type="term" value="F:DNA binding"/>
    <property type="evidence" value="ECO:0007669"/>
    <property type="project" value="UniProtKB-KW"/>
</dbReference>
<comment type="caution">
    <text evidence="10">The sequence shown here is derived from an EMBL/GenBank/DDBJ whole genome shotgun (WGS) entry which is preliminary data.</text>
</comment>
<feature type="domain" description="BZIP" evidence="9">
    <location>
        <begin position="106"/>
        <end position="120"/>
    </location>
</feature>
<feature type="compositionally biased region" description="Basic and acidic residues" evidence="8">
    <location>
        <begin position="94"/>
        <end position="104"/>
    </location>
</feature>
<evidence type="ECO:0000256" key="6">
    <source>
        <dbReference type="ARBA" id="ARBA00023230"/>
    </source>
</evidence>
<feature type="region of interest" description="Disordered" evidence="8">
    <location>
        <begin position="1"/>
        <end position="125"/>
    </location>
</feature>
<dbReference type="GO" id="GO:0045944">
    <property type="term" value="P:positive regulation of transcription by RNA polymerase II"/>
    <property type="evidence" value="ECO:0007669"/>
    <property type="project" value="InterPro"/>
</dbReference>
<dbReference type="VEuPathDB" id="FungiDB:BTJ68_13158"/>
<evidence type="ECO:0000256" key="8">
    <source>
        <dbReference type="SAM" id="MobiDB-lite"/>
    </source>
</evidence>
<evidence type="ECO:0000256" key="1">
    <source>
        <dbReference type="ARBA" id="ARBA00004123"/>
    </source>
</evidence>
<keyword evidence="4" id="KW-0238">DNA-binding</keyword>
<dbReference type="InterPro" id="IPR044280">
    <property type="entry name" value="Hac1/HY5"/>
</dbReference>
<dbReference type="SUPFAM" id="SSF57959">
    <property type="entry name" value="Leucine zipper domain"/>
    <property type="match status" value="1"/>
</dbReference>